<name>R7QHI4_CHOCR</name>
<keyword evidence="2" id="KW-1133">Transmembrane helix</keyword>
<feature type="region of interest" description="Disordered" evidence="1">
    <location>
        <begin position="103"/>
        <end position="136"/>
    </location>
</feature>
<dbReference type="EMBL" id="HG001819">
    <property type="protein sequence ID" value="CDF37233.1"/>
    <property type="molecule type" value="Genomic_DNA"/>
</dbReference>
<dbReference type="GeneID" id="17324767"/>
<dbReference type="KEGG" id="ccp:CHC_T00005355001"/>
<feature type="transmembrane region" description="Helical" evidence="2">
    <location>
        <begin position="418"/>
        <end position="439"/>
    </location>
</feature>
<evidence type="ECO:0000313" key="4">
    <source>
        <dbReference type="Proteomes" id="UP000012073"/>
    </source>
</evidence>
<evidence type="ECO:0000313" key="3">
    <source>
        <dbReference type="EMBL" id="CDF37233.1"/>
    </source>
</evidence>
<dbReference type="OrthoDB" id="5105at2759"/>
<sequence length="486" mass="52509">MSYSAPPSAFYLRLPLFSPWHSHSRVIVHPLPLSPCQHSQPLRLTLVSDPRVSLVLLPTCISRTQRLWYTITITNAFLLTVNADTPACLPACLPTATRLSPAPRYKTPPPQASQPFHQHSSHLPISPPPHPPTSSHFPLCSPLSLAIPIMSAHAEVVDVESGKDSFTKTIADTYKKNYAIIEAAALLALWSILVINEGSIRFISENPSQGITGGRPPKLLGFLGSLSEVVFGLLGLFVGLSAFLLRAHNAGATKLVMLIQTLLGYFVFIVFVFILPIYRAVDKGMFRDDLTVGENRFVIALGILTSFHFCLALQGGQFVFMARLVAAATDTDFLKQRTGATMRAVFWNANLAMSGVWTLITGAFIAAKISGGTLEMPYISPPNVGRLPGMTITAGVLMIALGVMGILIAGAGKGVPKFYFVTVALVYVFAFLNFGMAQFGKLGSPESPPPAGSVALHNGLVFMVVFLGPYFVNIADKEVNDKENML</sequence>
<keyword evidence="4" id="KW-1185">Reference proteome</keyword>
<feature type="transmembrane region" description="Helical" evidence="2">
    <location>
        <begin position="219"/>
        <end position="245"/>
    </location>
</feature>
<accession>R7QHI4</accession>
<dbReference type="PhylomeDB" id="R7QHI4"/>
<dbReference type="RefSeq" id="XP_005717052.1">
    <property type="nucleotide sequence ID" value="XM_005716995.1"/>
</dbReference>
<reference evidence="4" key="1">
    <citation type="journal article" date="2013" name="Proc. Natl. Acad. Sci. U.S.A.">
        <title>Genome structure and metabolic features in the red seaweed Chondrus crispus shed light on evolution of the Archaeplastida.</title>
        <authorList>
            <person name="Collen J."/>
            <person name="Porcel B."/>
            <person name="Carre W."/>
            <person name="Ball S.G."/>
            <person name="Chaparro C."/>
            <person name="Tonon T."/>
            <person name="Barbeyron T."/>
            <person name="Michel G."/>
            <person name="Noel B."/>
            <person name="Valentin K."/>
            <person name="Elias M."/>
            <person name="Artiguenave F."/>
            <person name="Arun A."/>
            <person name="Aury J.M."/>
            <person name="Barbosa-Neto J.F."/>
            <person name="Bothwell J.H."/>
            <person name="Bouget F.Y."/>
            <person name="Brillet L."/>
            <person name="Cabello-Hurtado F."/>
            <person name="Capella-Gutierrez S."/>
            <person name="Charrier B."/>
            <person name="Cladiere L."/>
            <person name="Cock J.M."/>
            <person name="Coelho S.M."/>
            <person name="Colleoni C."/>
            <person name="Czjzek M."/>
            <person name="Da Silva C."/>
            <person name="Delage L."/>
            <person name="Denoeud F."/>
            <person name="Deschamps P."/>
            <person name="Dittami S.M."/>
            <person name="Gabaldon T."/>
            <person name="Gachon C.M."/>
            <person name="Groisillier A."/>
            <person name="Herve C."/>
            <person name="Jabbari K."/>
            <person name="Katinka M."/>
            <person name="Kloareg B."/>
            <person name="Kowalczyk N."/>
            <person name="Labadie K."/>
            <person name="Leblanc C."/>
            <person name="Lopez P.J."/>
            <person name="McLachlan D.H."/>
            <person name="Meslet-Cladiere L."/>
            <person name="Moustafa A."/>
            <person name="Nehr Z."/>
            <person name="Nyvall Collen P."/>
            <person name="Panaud O."/>
            <person name="Partensky F."/>
            <person name="Poulain J."/>
            <person name="Rensing S.A."/>
            <person name="Rousvoal S."/>
            <person name="Samson G."/>
            <person name="Symeonidi A."/>
            <person name="Weissenbach J."/>
            <person name="Zambounis A."/>
            <person name="Wincker P."/>
            <person name="Boyen C."/>
        </authorList>
    </citation>
    <scope>NUCLEOTIDE SEQUENCE [LARGE SCALE GENOMIC DNA]</scope>
    <source>
        <strain evidence="4">cv. Stackhouse</strain>
    </source>
</reference>
<organism evidence="3 4">
    <name type="scientific">Chondrus crispus</name>
    <name type="common">Carrageen Irish moss</name>
    <name type="synonym">Polymorpha crispa</name>
    <dbReference type="NCBI Taxonomy" id="2769"/>
    <lineage>
        <taxon>Eukaryota</taxon>
        <taxon>Rhodophyta</taxon>
        <taxon>Florideophyceae</taxon>
        <taxon>Rhodymeniophycidae</taxon>
        <taxon>Gigartinales</taxon>
        <taxon>Gigartinaceae</taxon>
        <taxon>Chondrus</taxon>
    </lineage>
</organism>
<keyword evidence="2" id="KW-0472">Membrane</keyword>
<feature type="transmembrane region" description="Helical" evidence="2">
    <location>
        <begin position="257"/>
        <end position="278"/>
    </location>
</feature>
<proteinExistence type="predicted"/>
<dbReference type="Proteomes" id="UP000012073">
    <property type="component" value="Unassembled WGS sequence"/>
</dbReference>
<evidence type="ECO:0000256" key="1">
    <source>
        <dbReference type="SAM" id="MobiDB-lite"/>
    </source>
</evidence>
<feature type="transmembrane region" description="Helical" evidence="2">
    <location>
        <begin position="298"/>
        <end position="325"/>
    </location>
</feature>
<dbReference type="AlphaFoldDB" id="R7QHI4"/>
<evidence type="ECO:0000256" key="2">
    <source>
        <dbReference type="SAM" id="Phobius"/>
    </source>
</evidence>
<feature type="transmembrane region" description="Helical" evidence="2">
    <location>
        <begin position="451"/>
        <end position="472"/>
    </location>
</feature>
<feature type="transmembrane region" description="Helical" evidence="2">
    <location>
        <begin position="178"/>
        <end position="199"/>
    </location>
</feature>
<feature type="transmembrane region" description="Helical" evidence="2">
    <location>
        <begin position="345"/>
        <end position="367"/>
    </location>
</feature>
<feature type="transmembrane region" description="Helical" evidence="2">
    <location>
        <begin position="387"/>
        <end position="411"/>
    </location>
</feature>
<dbReference type="Gramene" id="CDF37233">
    <property type="protein sequence ID" value="CDF37233"/>
    <property type="gene ID" value="CHC_T00005355001"/>
</dbReference>
<protein>
    <submittedName>
        <fullName evidence="3">Uncharacterized protein</fullName>
    </submittedName>
</protein>
<keyword evidence="2" id="KW-0812">Transmembrane</keyword>
<gene>
    <name evidence="3" type="ORF">CHC_T00005355001</name>
</gene>